<keyword evidence="2" id="KW-0808">Transferase</keyword>
<dbReference type="EMBL" id="HBUF01343274">
    <property type="protein sequence ID" value="CAG6706444.1"/>
    <property type="molecule type" value="Transcribed_RNA"/>
</dbReference>
<dbReference type="EMBL" id="HBUF01140762">
    <property type="protein sequence ID" value="CAG6646259.1"/>
    <property type="molecule type" value="Transcribed_RNA"/>
</dbReference>
<feature type="compositionally biased region" description="Acidic residues" evidence="4">
    <location>
        <begin position="374"/>
        <end position="392"/>
    </location>
</feature>
<dbReference type="GO" id="GO:0042799">
    <property type="term" value="F:histone H4K20 methyltransferase activity"/>
    <property type="evidence" value="ECO:0007669"/>
    <property type="project" value="TreeGrafter"/>
</dbReference>
<sequence>MGTLENLKSSSDYGVEFISELKGRGLFAKKAYKKGDLIFEESPLVCAQFSWNTTYGYLACEYCMRPLETAAENAKRLSGGSVPELQFPECSPTDKSCQVKCETCQKAYCSDSCRKRAWDQYHKTLCHTSDTSPFSLLEEAWKAMHYPPESCTIMLLARIFAMVEQQSEQNKEELFNQISNFCSRSSEDCASLEDKLGSEFGQRLEHLRELLAVCFPNATIARAWLTPTGFQWLFTMVAVNGQGVGTSVFSQWVENVSKQFDGNEEIDAQIDSIYEKLMNHSGCEFLNNEGSALYRLQSSCNHSCSPNAEIKFPYSNFVLNLMALQDISVGDEICISYMEEDLLERGRGTRNNYLRSNYYFTCTCEKCQSQVGDPESESEDDGSMSVDSNEED</sequence>
<keyword evidence="1" id="KW-0489">Methyltransferase</keyword>
<evidence type="ECO:0000259" key="5">
    <source>
        <dbReference type="PROSITE" id="PS50280"/>
    </source>
</evidence>
<proteinExistence type="predicted"/>
<dbReference type="PROSITE" id="PS50280">
    <property type="entry name" value="SET"/>
    <property type="match status" value="1"/>
</dbReference>
<dbReference type="PANTHER" id="PTHR46402">
    <property type="entry name" value="SET AND MYND DOMAIN-CONTAINING PROTEIN 5"/>
    <property type="match status" value="1"/>
</dbReference>
<organism evidence="6">
    <name type="scientific">Cacopsylla melanoneura</name>
    <dbReference type="NCBI Taxonomy" id="428564"/>
    <lineage>
        <taxon>Eukaryota</taxon>
        <taxon>Metazoa</taxon>
        <taxon>Ecdysozoa</taxon>
        <taxon>Arthropoda</taxon>
        <taxon>Hexapoda</taxon>
        <taxon>Insecta</taxon>
        <taxon>Pterygota</taxon>
        <taxon>Neoptera</taxon>
        <taxon>Paraneoptera</taxon>
        <taxon>Hemiptera</taxon>
        <taxon>Sternorrhyncha</taxon>
        <taxon>Psylloidea</taxon>
        <taxon>Psyllidae</taxon>
        <taxon>Psyllinae</taxon>
        <taxon>Cacopsylla</taxon>
    </lineage>
</organism>
<feature type="region of interest" description="Disordered" evidence="4">
    <location>
        <begin position="369"/>
        <end position="392"/>
    </location>
</feature>
<dbReference type="InterPro" id="IPR046341">
    <property type="entry name" value="SET_dom_sf"/>
</dbReference>
<dbReference type="EMBL" id="HBUF01520756">
    <property type="protein sequence ID" value="CAG6748810.1"/>
    <property type="molecule type" value="Transcribed_RNA"/>
</dbReference>
<dbReference type="Gene3D" id="1.10.220.160">
    <property type="match status" value="1"/>
</dbReference>
<reference evidence="6" key="1">
    <citation type="submission" date="2021-05" db="EMBL/GenBank/DDBJ databases">
        <authorList>
            <person name="Alioto T."/>
            <person name="Alioto T."/>
            <person name="Gomez Garrido J."/>
        </authorList>
    </citation>
    <scope>NUCLEOTIDE SEQUENCE</scope>
</reference>
<keyword evidence="3" id="KW-0949">S-adenosyl-L-methionine</keyword>
<protein>
    <submittedName>
        <fullName evidence="6">SET and MYND domain-containing protein 5</fullName>
    </submittedName>
</protein>
<evidence type="ECO:0000256" key="1">
    <source>
        <dbReference type="ARBA" id="ARBA00022603"/>
    </source>
</evidence>
<feature type="domain" description="SET" evidence="5">
    <location>
        <begin position="5"/>
        <end position="338"/>
    </location>
</feature>
<evidence type="ECO:0000256" key="2">
    <source>
        <dbReference type="ARBA" id="ARBA00022679"/>
    </source>
</evidence>
<dbReference type="Gene3D" id="6.10.140.2220">
    <property type="match status" value="1"/>
</dbReference>
<dbReference type="AlphaFoldDB" id="A0A8D8R9N4"/>
<dbReference type="PANTHER" id="PTHR46402:SF2">
    <property type="entry name" value="HISTONE-LYSINE N-TRIMETHYLTRANSFERASE SMYD5"/>
    <property type="match status" value="1"/>
</dbReference>
<dbReference type="EMBL" id="HBUF01343275">
    <property type="protein sequence ID" value="CAG6706445.1"/>
    <property type="molecule type" value="Transcribed_RNA"/>
</dbReference>
<dbReference type="InterPro" id="IPR001214">
    <property type="entry name" value="SET_dom"/>
</dbReference>
<evidence type="ECO:0000313" key="6">
    <source>
        <dbReference type="EMBL" id="CAG6646261.1"/>
    </source>
</evidence>
<evidence type="ECO:0000256" key="3">
    <source>
        <dbReference type="ARBA" id="ARBA00022691"/>
    </source>
</evidence>
<accession>A0A8D8R9N4</accession>
<dbReference type="Gene3D" id="2.170.270.10">
    <property type="entry name" value="SET domain"/>
    <property type="match status" value="2"/>
</dbReference>
<dbReference type="Pfam" id="PF00856">
    <property type="entry name" value="SET"/>
    <property type="match status" value="1"/>
</dbReference>
<evidence type="ECO:0000256" key="4">
    <source>
        <dbReference type="SAM" id="MobiDB-lite"/>
    </source>
</evidence>
<dbReference type="GO" id="GO:0032259">
    <property type="term" value="P:methylation"/>
    <property type="evidence" value="ECO:0007669"/>
    <property type="project" value="UniProtKB-KW"/>
</dbReference>
<dbReference type="EMBL" id="HBUF01140763">
    <property type="protein sequence ID" value="CAG6646261.1"/>
    <property type="molecule type" value="Transcribed_RNA"/>
</dbReference>
<dbReference type="SUPFAM" id="SSF82199">
    <property type="entry name" value="SET domain"/>
    <property type="match status" value="1"/>
</dbReference>
<name>A0A8D8R9N4_9HEMI</name>
<dbReference type="GO" id="GO:0045814">
    <property type="term" value="P:negative regulation of gene expression, epigenetic"/>
    <property type="evidence" value="ECO:0007669"/>
    <property type="project" value="TreeGrafter"/>
</dbReference>
<dbReference type="SMART" id="SM00317">
    <property type="entry name" value="SET"/>
    <property type="match status" value="1"/>
</dbReference>
<dbReference type="EMBL" id="HBUF01140761">
    <property type="protein sequence ID" value="CAG6646257.1"/>
    <property type="molecule type" value="Transcribed_RNA"/>
</dbReference>